<sequence>MAIVAPFRGVRFNPDKIKNLEDVVTPPYDVISEADGTAFLEKNLYNMIQLDLRNSTLHGSDSEAGRYAEARTRFDAWQDDQILIRDDRPAIYLYYIDYTHPSGRRLTRKGLISLVGLAEFSEGIVKPHEKTFATVVAERLELMKACRAQFSQVFSLYHDRENIVIKTLEQAREPEPVCSVTDHFGNVHTVWRVTDPQALAGVAGYFADKPVYIADGHHRYTTALSCRKQALAEQPDLPADSPLNFTMMYLCSAEDDGLSVLPTHRLVTFPGRLSADEVVRKMKAGLRVEELKSGSREVLIAEVLSRMNEAEMTLSAPVFGLYHAGEDRCFFLRLKDENTERSASLARLPQVLQQLDVVVFSELLIQEYLGLDHQRCVREKLISYFSDPDDAIDVSVKKSIADDNVTPLLFLLNPTRVQQVTDVADSGEIMPHKSTYFYPKIMTGLLINKLVAAEKIQGAG</sequence>
<dbReference type="PIRSF" id="PIRSF033563">
    <property type="entry name" value="UCP033563"/>
    <property type="match status" value="1"/>
</dbReference>
<protein>
    <recommendedName>
        <fullName evidence="2">HTH domain of SpoOJ/ParA/ParB/repB family, involved in chromosome partitioning</fullName>
    </recommendedName>
</protein>
<dbReference type="AlphaFoldDB" id="A0A3B0W2T4"/>
<dbReference type="PANTHER" id="PTHR36454:SF1">
    <property type="entry name" value="DUF1015 DOMAIN-CONTAINING PROTEIN"/>
    <property type="match status" value="1"/>
</dbReference>
<gene>
    <name evidence="1" type="ORF">MNBD_DELTA04-1792</name>
</gene>
<name>A0A3B0W2T4_9ZZZZ</name>
<dbReference type="Pfam" id="PF06245">
    <property type="entry name" value="DUF1015"/>
    <property type="match status" value="1"/>
</dbReference>
<dbReference type="PANTHER" id="PTHR36454">
    <property type="entry name" value="LMO2823 PROTEIN"/>
    <property type="match status" value="1"/>
</dbReference>
<evidence type="ECO:0000313" key="1">
    <source>
        <dbReference type="EMBL" id="VAW38896.1"/>
    </source>
</evidence>
<organism evidence="1">
    <name type="scientific">hydrothermal vent metagenome</name>
    <dbReference type="NCBI Taxonomy" id="652676"/>
    <lineage>
        <taxon>unclassified sequences</taxon>
        <taxon>metagenomes</taxon>
        <taxon>ecological metagenomes</taxon>
    </lineage>
</organism>
<proteinExistence type="predicted"/>
<dbReference type="InterPro" id="IPR008323">
    <property type="entry name" value="UCP033563"/>
</dbReference>
<accession>A0A3B0W2T4</accession>
<dbReference type="EMBL" id="UOEY01000064">
    <property type="protein sequence ID" value="VAW38896.1"/>
    <property type="molecule type" value="Genomic_DNA"/>
</dbReference>
<reference evidence="1" key="1">
    <citation type="submission" date="2018-06" db="EMBL/GenBank/DDBJ databases">
        <authorList>
            <person name="Zhirakovskaya E."/>
        </authorList>
    </citation>
    <scope>NUCLEOTIDE SEQUENCE</scope>
</reference>
<evidence type="ECO:0008006" key="2">
    <source>
        <dbReference type="Google" id="ProtNLM"/>
    </source>
</evidence>